<dbReference type="InterPro" id="IPR036271">
    <property type="entry name" value="Tet_transcr_reg_TetR-rel_C_sf"/>
</dbReference>
<dbReference type="PROSITE" id="PS50977">
    <property type="entry name" value="HTH_TETR_2"/>
    <property type="match status" value="1"/>
</dbReference>
<dbReference type="Proteomes" id="UP001500456">
    <property type="component" value="Unassembled WGS sequence"/>
</dbReference>
<protein>
    <submittedName>
        <fullName evidence="4">TetR/AcrR family transcriptional regulator</fullName>
    </submittedName>
</protein>
<dbReference type="PANTHER" id="PTHR30055:SF219">
    <property type="entry name" value="TRANSCRIPTIONAL REGULATORY PROTEIN"/>
    <property type="match status" value="1"/>
</dbReference>
<dbReference type="EMBL" id="BAAAZX010000037">
    <property type="protein sequence ID" value="GAA4025182.1"/>
    <property type="molecule type" value="Genomic_DNA"/>
</dbReference>
<dbReference type="Pfam" id="PF00440">
    <property type="entry name" value="TetR_N"/>
    <property type="match status" value="1"/>
</dbReference>
<feature type="DNA-binding region" description="H-T-H motif" evidence="2">
    <location>
        <begin position="23"/>
        <end position="42"/>
    </location>
</feature>
<dbReference type="InterPro" id="IPR001647">
    <property type="entry name" value="HTH_TetR"/>
</dbReference>
<dbReference type="PRINTS" id="PR00455">
    <property type="entry name" value="HTHTETR"/>
</dbReference>
<dbReference type="SUPFAM" id="SSF48498">
    <property type="entry name" value="Tetracyclin repressor-like, C-terminal domain"/>
    <property type="match status" value="1"/>
</dbReference>
<keyword evidence="5" id="KW-1185">Reference proteome</keyword>
<evidence type="ECO:0000256" key="2">
    <source>
        <dbReference type="PROSITE-ProRule" id="PRU00335"/>
    </source>
</evidence>
<accession>A0ABP7TF07</accession>
<feature type="domain" description="HTH tetR-type" evidence="3">
    <location>
        <begin position="1"/>
        <end position="60"/>
    </location>
</feature>
<dbReference type="PANTHER" id="PTHR30055">
    <property type="entry name" value="HTH-TYPE TRANSCRIPTIONAL REGULATOR RUTR"/>
    <property type="match status" value="1"/>
</dbReference>
<comment type="caution">
    <text evidence="4">The sequence shown here is derived from an EMBL/GenBank/DDBJ whole genome shotgun (WGS) entry which is preliminary data.</text>
</comment>
<dbReference type="InterPro" id="IPR050109">
    <property type="entry name" value="HTH-type_TetR-like_transc_reg"/>
</dbReference>
<dbReference type="InterPro" id="IPR009057">
    <property type="entry name" value="Homeodomain-like_sf"/>
</dbReference>
<evidence type="ECO:0000256" key="1">
    <source>
        <dbReference type="ARBA" id="ARBA00023125"/>
    </source>
</evidence>
<sequence length="200" mass="21759">MRREEILSAALDLFGQRGYGSVGIRDVAAASDLSATGIYRHFASKEDLLVGLFDRLSDRMTAAMDVASRIGDPGRALAHLVTFHAEMVVREPAMIPIYQREEHSLPPAERDRFNGVLRDYLAMWVARLVELDAGLPGAVARTTVVAAFGTLNGISLHKSDLAAQDLQDLAVRLAWRTLGPTGAVPMPRPRRNGSDEPVDG</sequence>
<proteinExistence type="predicted"/>
<name>A0ABP7TF07_9ACTN</name>
<evidence type="ECO:0000313" key="4">
    <source>
        <dbReference type="EMBL" id="GAA4025182.1"/>
    </source>
</evidence>
<dbReference type="Gene3D" id="1.10.357.10">
    <property type="entry name" value="Tetracycline Repressor, domain 2"/>
    <property type="match status" value="1"/>
</dbReference>
<dbReference type="Gene3D" id="1.10.10.60">
    <property type="entry name" value="Homeodomain-like"/>
    <property type="match status" value="1"/>
</dbReference>
<organism evidence="4 5">
    <name type="scientific">Streptomyces plumbiresistens</name>
    <dbReference type="NCBI Taxonomy" id="511811"/>
    <lineage>
        <taxon>Bacteria</taxon>
        <taxon>Bacillati</taxon>
        <taxon>Actinomycetota</taxon>
        <taxon>Actinomycetes</taxon>
        <taxon>Kitasatosporales</taxon>
        <taxon>Streptomycetaceae</taxon>
        <taxon>Streptomyces</taxon>
    </lineage>
</organism>
<reference evidence="5" key="1">
    <citation type="journal article" date="2019" name="Int. J. Syst. Evol. Microbiol.">
        <title>The Global Catalogue of Microorganisms (GCM) 10K type strain sequencing project: providing services to taxonomists for standard genome sequencing and annotation.</title>
        <authorList>
            <consortium name="The Broad Institute Genomics Platform"/>
            <consortium name="The Broad Institute Genome Sequencing Center for Infectious Disease"/>
            <person name="Wu L."/>
            <person name="Ma J."/>
        </authorList>
    </citation>
    <scope>NUCLEOTIDE SEQUENCE [LARGE SCALE GENOMIC DNA]</scope>
    <source>
        <strain evidence="5">JCM 16924</strain>
    </source>
</reference>
<dbReference type="SUPFAM" id="SSF46689">
    <property type="entry name" value="Homeodomain-like"/>
    <property type="match status" value="1"/>
</dbReference>
<evidence type="ECO:0000259" key="3">
    <source>
        <dbReference type="PROSITE" id="PS50977"/>
    </source>
</evidence>
<keyword evidence="1 2" id="KW-0238">DNA-binding</keyword>
<gene>
    <name evidence="4" type="ORF">GCM10022232_83260</name>
</gene>
<evidence type="ECO:0000313" key="5">
    <source>
        <dbReference type="Proteomes" id="UP001500456"/>
    </source>
</evidence>